<gene>
    <name evidence="1" type="ORF">AUL39_06940</name>
</gene>
<dbReference type="AlphaFoldDB" id="A0A100YVZ7"/>
<accession>A0A100YVZ7</accession>
<sequence length="70" mass="7777">MEAFDVGRGVRCILTPVSSYTDLKTYAEAYSISYATALRMAWDGEIPGVVRLRRSWRVPVAALPDARGNE</sequence>
<proteinExistence type="predicted"/>
<name>A0A100YVZ7_TRASO</name>
<evidence type="ECO:0008006" key="3">
    <source>
        <dbReference type="Google" id="ProtNLM"/>
    </source>
</evidence>
<dbReference type="RefSeq" id="WP_059054842.1">
    <property type="nucleotide sequence ID" value="NZ_LOJF01000009.1"/>
</dbReference>
<dbReference type="EMBL" id="LOJF01000009">
    <property type="protein sequence ID" value="KUH58695.1"/>
    <property type="molecule type" value="Genomic_DNA"/>
</dbReference>
<keyword evidence="2" id="KW-1185">Reference proteome</keyword>
<reference evidence="1 2" key="1">
    <citation type="submission" date="2015-12" db="EMBL/GenBank/DDBJ databases">
        <title>Draft Genome Sequence of Olsenella scatoligenes SK9K4T; a Producer of 3-Methylindole- (skatole) and 4-Methylphenol- (p-cresol) Isolated from Pig Feces.</title>
        <authorList>
            <person name="Li X."/>
            <person name="Borg B."/>
            <person name="Canibe N."/>
        </authorList>
    </citation>
    <scope>NUCLEOTIDE SEQUENCE [LARGE SCALE GENOMIC DNA]</scope>
    <source>
        <strain evidence="1 2">SK9K4</strain>
    </source>
</reference>
<evidence type="ECO:0000313" key="2">
    <source>
        <dbReference type="Proteomes" id="UP000054078"/>
    </source>
</evidence>
<dbReference type="OrthoDB" id="3541350at2"/>
<dbReference type="STRING" id="1299998.AUL39_06940"/>
<dbReference type="Proteomes" id="UP000054078">
    <property type="component" value="Unassembled WGS sequence"/>
</dbReference>
<evidence type="ECO:0000313" key="1">
    <source>
        <dbReference type="EMBL" id="KUH58695.1"/>
    </source>
</evidence>
<protein>
    <recommendedName>
        <fullName evidence="3">DNA-binding protein</fullName>
    </recommendedName>
</protein>
<organism evidence="1 2">
    <name type="scientific">Tractidigestivibacter scatoligenes</name>
    <name type="common">Olsenella scatoligenes</name>
    <dbReference type="NCBI Taxonomy" id="1299998"/>
    <lineage>
        <taxon>Bacteria</taxon>
        <taxon>Bacillati</taxon>
        <taxon>Actinomycetota</taxon>
        <taxon>Coriobacteriia</taxon>
        <taxon>Coriobacteriales</taxon>
        <taxon>Atopobiaceae</taxon>
        <taxon>Tractidigestivibacter</taxon>
    </lineage>
</organism>
<comment type="caution">
    <text evidence="1">The sequence shown here is derived from an EMBL/GenBank/DDBJ whole genome shotgun (WGS) entry which is preliminary data.</text>
</comment>